<dbReference type="InParanoid" id="A0A0C3NAS3"/>
<reference evidence="2" key="2">
    <citation type="submission" date="2015-01" db="EMBL/GenBank/DDBJ databases">
        <title>Evolutionary Origins and Diversification of the Mycorrhizal Mutualists.</title>
        <authorList>
            <consortium name="DOE Joint Genome Institute"/>
            <consortium name="Mycorrhizal Genomics Consortium"/>
            <person name="Kohler A."/>
            <person name="Kuo A."/>
            <person name="Nagy L.G."/>
            <person name="Floudas D."/>
            <person name="Copeland A."/>
            <person name="Barry K.W."/>
            <person name="Cichocki N."/>
            <person name="Veneault-Fourrey C."/>
            <person name="LaButti K."/>
            <person name="Lindquist E.A."/>
            <person name="Lipzen A."/>
            <person name="Lundell T."/>
            <person name="Morin E."/>
            <person name="Murat C."/>
            <person name="Riley R."/>
            <person name="Ohm R."/>
            <person name="Sun H."/>
            <person name="Tunlid A."/>
            <person name="Henrissat B."/>
            <person name="Grigoriev I.V."/>
            <person name="Hibbett D.S."/>
            <person name="Martin F."/>
        </authorList>
    </citation>
    <scope>NUCLEOTIDE SEQUENCE [LARGE SCALE GENOMIC DNA]</scope>
    <source>
        <strain evidence="2">Marx 270</strain>
    </source>
</reference>
<name>A0A0C3NAS3_PISTI</name>
<gene>
    <name evidence="1" type="ORF">M404DRAFT_1005555</name>
</gene>
<evidence type="ECO:0000313" key="1">
    <source>
        <dbReference type="EMBL" id="KIN98184.1"/>
    </source>
</evidence>
<dbReference type="AlphaFoldDB" id="A0A0C3NAS3"/>
<feature type="non-terminal residue" evidence="1">
    <location>
        <position position="1"/>
    </location>
</feature>
<accession>A0A0C3NAS3</accession>
<protein>
    <submittedName>
        <fullName evidence="1">Uncharacterized protein</fullName>
    </submittedName>
</protein>
<dbReference type="HOGENOM" id="CLU_3147282_0_0_1"/>
<keyword evidence="2" id="KW-1185">Reference proteome</keyword>
<organism evidence="1 2">
    <name type="scientific">Pisolithus tinctorius Marx 270</name>
    <dbReference type="NCBI Taxonomy" id="870435"/>
    <lineage>
        <taxon>Eukaryota</taxon>
        <taxon>Fungi</taxon>
        <taxon>Dikarya</taxon>
        <taxon>Basidiomycota</taxon>
        <taxon>Agaricomycotina</taxon>
        <taxon>Agaricomycetes</taxon>
        <taxon>Agaricomycetidae</taxon>
        <taxon>Boletales</taxon>
        <taxon>Sclerodermatineae</taxon>
        <taxon>Pisolithaceae</taxon>
        <taxon>Pisolithus</taxon>
    </lineage>
</organism>
<reference evidence="1 2" key="1">
    <citation type="submission" date="2014-04" db="EMBL/GenBank/DDBJ databases">
        <authorList>
            <consortium name="DOE Joint Genome Institute"/>
            <person name="Kuo A."/>
            <person name="Kohler A."/>
            <person name="Costa M.D."/>
            <person name="Nagy L.G."/>
            <person name="Floudas D."/>
            <person name="Copeland A."/>
            <person name="Barry K.W."/>
            <person name="Cichocki N."/>
            <person name="Veneault-Fourrey C."/>
            <person name="LaButti K."/>
            <person name="Lindquist E.A."/>
            <person name="Lipzen A."/>
            <person name="Lundell T."/>
            <person name="Morin E."/>
            <person name="Murat C."/>
            <person name="Sun H."/>
            <person name="Tunlid A."/>
            <person name="Henrissat B."/>
            <person name="Grigoriev I.V."/>
            <person name="Hibbett D.S."/>
            <person name="Martin F."/>
            <person name="Nordberg H.P."/>
            <person name="Cantor M.N."/>
            <person name="Hua S.X."/>
        </authorList>
    </citation>
    <scope>NUCLEOTIDE SEQUENCE [LARGE SCALE GENOMIC DNA]</scope>
    <source>
        <strain evidence="1 2">Marx 270</strain>
    </source>
</reference>
<dbReference type="Proteomes" id="UP000054217">
    <property type="component" value="Unassembled WGS sequence"/>
</dbReference>
<proteinExistence type="predicted"/>
<evidence type="ECO:0000313" key="2">
    <source>
        <dbReference type="Proteomes" id="UP000054217"/>
    </source>
</evidence>
<dbReference type="EMBL" id="KN832018">
    <property type="protein sequence ID" value="KIN98184.1"/>
    <property type="molecule type" value="Genomic_DNA"/>
</dbReference>
<sequence>GSLRKVKSSTGKKKDMLLLQEMVDKRIDLWKMSSVGGVLQGNALLPKPV</sequence>